<dbReference type="PANTHER" id="PTHR11803:SF48">
    <property type="entry name" value="2-AMINOMUCONATE DEAMINASE"/>
    <property type="match status" value="1"/>
</dbReference>
<dbReference type="GO" id="GO:0019239">
    <property type="term" value="F:deaminase activity"/>
    <property type="evidence" value="ECO:0007669"/>
    <property type="project" value="TreeGrafter"/>
</dbReference>
<dbReference type="SUPFAM" id="SSF55298">
    <property type="entry name" value="YjgF-like"/>
    <property type="match status" value="1"/>
</dbReference>
<dbReference type="CDD" id="cd00448">
    <property type="entry name" value="YjgF_YER057c_UK114_family"/>
    <property type="match status" value="1"/>
</dbReference>
<dbReference type="STRING" id="403673.A0A177WWW6"/>
<name>A0A177WWW6_BATDL</name>
<dbReference type="PANTHER" id="PTHR11803">
    <property type="entry name" value="2-IMINOBUTANOATE/2-IMINOPROPANOATE DEAMINASE RIDA"/>
    <property type="match status" value="1"/>
</dbReference>
<gene>
    <name evidence="1" type="ORF">BDEG_27781</name>
</gene>
<reference evidence="1 2" key="1">
    <citation type="submission" date="2006-10" db="EMBL/GenBank/DDBJ databases">
        <title>The Genome Sequence of Batrachochytrium dendrobatidis JEL423.</title>
        <authorList>
            <consortium name="The Broad Institute Genome Sequencing Platform"/>
            <person name="Birren B."/>
            <person name="Lander E."/>
            <person name="Galagan J."/>
            <person name="Cuomo C."/>
            <person name="Devon K."/>
            <person name="Jaffe D."/>
            <person name="Butler J."/>
            <person name="Alvarez P."/>
            <person name="Gnerre S."/>
            <person name="Grabherr M."/>
            <person name="Kleber M."/>
            <person name="Mauceli E."/>
            <person name="Brockman W."/>
            <person name="Young S."/>
            <person name="LaButti K."/>
            <person name="Sykes S."/>
            <person name="DeCaprio D."/>
            <person name="Crawford M."/>
            <person name="Koehrsen M."/>
            <person name="Engels R."/>
            <person name="Montgomery P."/>
            <person name="Pearson M."/>
            <person name="Howarth C."/>
            <person name="Larson L."/>
            <person name="White J."/>
            <person name="O'Leary S."/>
            <person name="Kodira C."/>
            <person name="Zeng Q."/>
            <person name="Yandava C."/>
            <person name="Alvarado L."/>
            <person name="Longcore J."/>
            <person name="James T."/>
        </authorList>
    </citation>
    <scope>NUCLEOTIDE SEQUENCE [LARGE SCALE GENOMIC DNA]</scope>
    <source>
        <strain evidence="1 2">JEL423</strain>
    </source>
</reference>
<dbReference type="Pfam" id="PF01042">
    <property type="entry name" value="Ribonuc_L-PSP"/>
    <property type="match status" value="1"/>
</dbReference>
<dbReference type="InterPro" id="IPR035959">
    <property type="entry name" value="RutC-like_sf"/>
</dbReference>
<sequence>MSPNGQSYILSTNAQSLANYPHARKANGFLFISGISSRRLDNTWEGVNKLPDGSMHLDIKSQTRGVINNLDAILRATGASLANVLDLTVFLIDMKYYDEFNSVYNEFFNAEHGPTRTTVAVKQLPNPNLLIEIKAVALANE</sequence>
<dbReference type="FunFam" id="3.30.1330.40:FF:000024">
    <property type="entry name" value="Enamine deaminase RidA"/>
    <property type="match status" value="1"/>
</dbReference>
<evidence type="ECO:0000313" key="1">
    <source>
        <dbReference type="EMBL" id="OAJ44567.1"/>
    </source>
</evidence>
<accession>A0A177WWW6</accession>
<dbReference type="InterPro" id="IPR006175">
    <property type="entry name" value="YjgF/YER057c/UK114"/>
</dbReference>
<dbReference type="GO" id="GO:0005829">
    <property type="term" value="C:cytosol"/>
    <property type="evidence" value="ECO:0007669"/>
    <property type="project" value="TreeGrafter"/>
</dbReference>
<dbReference type="GO" id="GO:0005739">
    <property type="term" value="C:mitochondrion"/>
    <property type="evidence" value="ECO:0007669"/>
    <property type="project" value="TreeGrafter"/>
</dbReference>
<organism evidence="1 2">
    <name type="scientific">Batrachochytrium dendrobatidis (strain JEL423)</name>
    <dbReference type="NCBI Taxonomy" id="403673"/>
    <lineage>
        <taxon>Eukaryota</taxon>
        <taxon>Fungi</taxon>
        <taxon>Fungi incertae sedis</taxon>
        <taxon>Chytridiomycota</taxon>
        <taxon>Chytridiomycota incertae sedis</taxon>
        <taxon>Chytridiomycetes</taxon>
        <taxon>Rhizophydiales</taxon>
        <taxon>Rhizophydiales incertae sedis</taxon>
        <taxon>Batrachochytrium</taxon>
    </lineage>
</organism>
<dbReference type="AlphaFoldDB" id="A0A177WWW6"/>
<dbReference type="Gene3D" id="3.30.1330.40">
    <property type="entry name" value="RutC-like"/>
    <property type="match status" value="1"/>
</dbReference>
<evidence type="ECO:0000313" key="2">
    <source>
        <dbReference type="Proteomes" id="UP000077115"/>
    </source>
</evidence>
<dbReference type="OrthoDB" id="309640at2759"/>
<dbReference type="eggNOG" id="KOG2317">
    <property type="taxonomic scope" value="Eukaryota"/>
</dbReference>
<protein>
    <submittedName>
        <fullName evidence="1">Uncharacterized protein</fullName>
    </submittedName>
</protein>
<dbReference type="EMBL" id="DS022312">
    <property type="protein sequence ID" value="OAJ44567.1"/>
    <property type="molecule type" value="Genomic_DNA"/>
</dbReference>
<proteinExistence type="predicted"/>
<dbReference type="Proteomes" id="UP000077115">
    <property type="component" value="Unassembled WGS sequence"/>
</dbReference>
<reference evidence="1 2" key="2">
    <citation type="submission" date="2016-05" db="EMBL/GenBank/DDBJ databases">
        <title>Lineage-specific infection strategies underlie the spectrum of fungal disease in amphibians.</title>
        <authorList>
            <person name="Cuomo C.A."/>
            <person name="Farrer R.A."/>
            <person name="James T."/>
            <person name="Longcore J."/>
            <person name="Birren B."/>
        </authorList>
    </citation>
    <scope>NUCLEOTIDE SEQUENCE [LARGE SCALE GENOMIC DNA]</scope>
    <source>
        <strain evidence="1 2">JEL423</strain>
    </source>
</reference>
<dbReference type="VEuPathDB" id="FungiDB:BDEG_27781"/>